<sequence length="480" mass="52194">MLIPVILSGGAGTRLWPVSREGHPKPFMTLPDGQSLLGKTYRRAATLLAGSGDIVTVTNRDHYFQSKDHFQAARLDRHHGHFILEPTGRNTAPAIAVAALAVQARHGDQATLVVMPADHLIRNEEAFKNAVAHAAQLAETGHLVTFGVTPDAPETGFGYIESGSALDDRGAARVARFVEKPDLKTALGYLESGRFLWNSGMFCFTVATLLAELQQHAPELLERARACLAASAPVETGRITQHELSAEHFAEMPDISIDYALMEVSGQVAVVSAQFDWSDIGSWGAISALLDADAQDNRASGEALFIDSHGNFVQSEGRMIATVGVDNLIVVETADAILVAHADRAQDVRQVARQLKDRNHESYRLHRTVSRPWGSYTVLEEGPGFKIKKIVVKPGAALSLQMHHHRNEHWVVVKGTAMVTNNGDGSHLVNSNESTFIAAGHKHRLANPGVIDLVIIEVQSGEYLGEDDIVRFEDQYGRTA</sequence>
<dbReference type="Gene3D" id="3.90.550.10">
    <property type="entry name" value="Spore Coat Polysaccharide Biosynthesis Protein SpsA, Chain A"/>
    <property type="match status" value="1"/>
</dbReference>
<evidence type="ECO:0000313" key="25">
    <source>
        <dbReference type="Proteomes" id="UP000032748"/>
    </source>
</evidence>
<dbReference type="InterPro" id="IPR054566">
    <property type="entry name" value="ManC/GMP-like_b-helix"/>
</dbReference>
<dbReference type="UniPathway" id="UPA00126">
    <property type="reaction ID" value="UER00930"/>
</dbReference>
<dbReference type="GO" id="GO:0009298">
    <property type="term" value="P:GDP-mannose biosynthetic process"/>
    <property type="evidence" value="ECO:0007669"/>
    <property type="project" value="UniProtKB-UniPathway"/>
</dbReference>
<feature type="domain" description="Mannose-6-phosphate isomerase type II C-terminal" evidence="22">
    <location>
        <begin position="359"/>
        <end position="474"/>
    </location>
</feature>
<dbReference type="AlphaFoldDB" id="A0A0D5XRW0"/>
<dbReference type="KEGG" id="pcz:PCL1606_00100"/>
<name>A0A0D5XRW0_9PSED</name>
<evidence type="ECO:0000256" key="13">
    <source>
        <dbReference type="ARBA" id="ARBA00023134"/>
    </source>
</evidence>
<dbReference type="FunFam" id="3.90.550.10:FF:000046">
    <property type="entry name" value="Mannose-1-phosphate guanylyltransferase (GDP)"/>
    <property type="match status" value="1"/>
</dbReference>
<keyword evidence="9 24" id="KW-0808">Transferase</keyword>
<dbReference type="CDD" id="cd02213">
    <property type="entry name" value="cupin_PMI_typeII_C"/>
    <property type="match status" value="1"/>
</dbReference>
<evidence type="ECO:0000256" key="17">
    <source>
        <dbReference type="ARBA" id="ARBA00047343"/>
    </source>
</evidence>
<dbReference type="Pfam" id="PF01050">
    <property type="entry name" value="MannoseP_isomer"/>
    <property type="match status" value="1"/>
</dbReference>
<dbReference type="InterPro" id="IPR029044">
    <property type="entry name" value="Nucleotide-diphossugar_trans"/>
</dbReference>
<evidence type="ECO:0000256" key="12">
    <source>
        <dbReference type="ARBA" id="ARBA00022841"/>
    </source>
</evidence>
<evidence type="ECO:0000256" key="15">
    <source>
        <dbReference type="ARBA" id="ARBA00023268"/>
    </source>
</evidence>
<evidence type="ECO:0000256" key="7">
    <source>
        <dbReference type="ARBA" id="ARBA00011956"/>
    </source>
</evidence>
<dbReference type="PANTHER" id="PTHR46390">
    <property type="entry name" value="MANNOSE-1-PHOSPHATE GUANYLYLTRANSFERASE"/>
    <property type="match status" value="1"/>
</dbReference>
<evidence type="ECO:0000256" key="1">
    <source>
        <dbReference type="ARBA" id="ARBA00000757"/>
    </source>
</evidence>
<evidence type="ECO:0000256" key="10">
    <source>
        <dbReference type="ARBA" id="ARBA00022695"/>
    </source>
</evidence>
<keyword evidence="12" id="KW-0016">Alginate biosynthesis</keyword>
<evidence type="ECO:0000256" key="2">
    <source>
        <dbReference type="ARBA" id="ARBA00001941"/>
    </source>
</evidence>
<dbReference type="InterPro" id="IPR014710">
    <property type="entry name" value="RmlC-like_jellyroll"/>
</dbReference>
<reference evidence="24 25" key="1">
    <citation type="journal article" date="2015" name="Mol. Plant Microbe Interact.">
        <title>Comparative Genomic Analysis of Pseudomonas chlororaphis PCL1606 Reveals New Insight into Antifungal Compounds Involved in Biocontrol.</title>
        <authorList>
            <person name="Calderon C.E."/>
            <person name="Ramos C."/>
            <person name="de Vicente A."/>
            <person name="Cazorla F.M."/>
        </authorList>
    </citation>
    <scope>NUCLEOTIDE SEQUENCE [LARGE SCALE GENOMIC DNA]</scope>
    <source>
        <strain evidence="24 25">PCL1606</strain>
    </source>
</reference>
<evidence type="ECO:0000256" key="20">
    <source>
        <dbReference type="RuleBase" id="RU004190"/>
    </source>
</evidence>
<keyword evidence="13" id="KW-0342">GTP-binding</keyword>
<dbReference type="GO" id="GO:0004476">
    <property type="term" value="F:mannose-6-phosphate isomerase activity"/>
    <property type="evidence" value="ECO:0007669"/>
    <property type="project" value="UniProtKB-EC"/>
</dbReference>
<comment type="cofactor">
    <cofactor evidence="2">
        <name>Co(2+)</name>
        <dbReference type="ChEBI" id="CHEBI:48828"/>
    </cofactor>
</comment>
<dbReference type="OrthoDB" id="9806359at2"/>
<dbReference type="GO" id="GO:0042121">
    <property type="term" value="P:alginic acid biosynthetic process"/>
    <property type="evidence" value="ECO:0007669"/>
    <property type="project" value="UniProtKB-KW"/>
</dbReference>
<dbReference type="NCBIfam" id="TIGR01479">
    <property type="entry name" value="GMP_PMI"/>
    <property type="match status" value="1"/>
</dbReference>
<evidence type="ECO:0000256" key="18">
    <source>
        <dbReference type="ARBA" id="ARBA00057590"/>
    </source>
</evidence>
<feature type="domain" description="MannoseP isomerase/GMP-like beta-helix" evidence="23">
    <location>
        <begin position="301"/>
        <end position="355"/>
    </location>
</feature>
<dbReference type="EC" id="5.3.1.8" evidence="7"/>
<evidence type="ECO:0000259" key="21">
    <source>
        <dbReference type="Pfam" id="PF00483"/>
    </source>
</evidence>
<dbReference type="EC" id="2.7.7.13" evidence="8"/>
<evidence type="ECO:0000256" key="19">
    <source>
        <dbReference type="ARBA" id="ARBA00067387"/>
    </source>
</evidence>
<dbReference type="InterPro" id="IPR006375">
    <property type="entry name" value="Man1P_GuaTrfase/Man6P_Isoase"/>
</dbReference>
<accession>A0A0D5XRW0</accession>
<comment type="pathway">
    <text evidence="4">Nucleotide-sugar biosynthesis; GDP-alpha-D-mannose biosynthesis; GDP-alpha-D-mannose from alpha-D-mannose 1-phosphate (GTP route): step 1/1.</text>
</comment>
<comment type="similarity">
    <text evidence="5 20">Belongs to the mannose-6-phosphate isomerase type 2 family.</text>
</comment>
<dbReference type="PATRIC" id="fig|587753.10.peg.10"/>
<dbReference type="CDD" id="cd02509">
    <property type="entry name" value="GDP-M1P_Guanylyltransferase"/>
    <property type="match status" value="1"/>
</dbReference>
<evidence type="ECO:0000313" key="24">
    <source>
        <dbReference type="EMBL" id="AKA21467.1"/>
    </source>
</evidence>
<evidence type="ECO:0000256" key="5">
    <source>
        <dbReference type="ARBA" id="ARBA00006115"/>
    </source>
</evidence>
<dbReference type="GO" id="GO:0004475">
    <property type="term" value="F:mannose-1-phosphate guanylyltransferase (GTP) activity"/>
    <property type="evidence" value="ECO:0007669"/>
    <property type="project" value="UniProtKB-EC"/>
</dbReference>
<keyword evidence="10 24" id="KW-0548">Nucleotidyltransferase</keyword>
<dbReference type="SUPFAM" id="SSF51182">
    <property type="entry name" value="RmlC-like cupins"/>
    <property type="match status" value="1"/>
</dbReference>
<dbReference type="InterPro" id="IPR005835">
    <property type="entry name" value="NTP_transferase_dom"/>
</dbReference>
<dbReference type="Proteomes" id="UP000032748">
    <property type="component" value="Chromosome"/>
</dbReference>
<keyword evidence="11" id="KW-0547">Nucleotide-binding</keyword>
<keyword evidence="15" id="KW-0511">Multifunctional enzyme</keyword>
<dbReference type="InterPro" id="IPR051161">
    <property type="entry name" value="Mannose-6P_isomerase_type2"/>
</dbReference>
<feature type="domain" description="Nucleotidyl transferase" evidence="21">
    <location>
        <begin position="4"/>
        <end position="289"/>
    </location>
</feature>
<evidence type="ECO:0000256" key="3">
    <source>
        <dbReference type="ARBA" id="ARBA00004666"/>
    </source>
</evidence>
<evidence type="ECO:0000256" key="8">
    <source>
        <dbReference type="ARBA" id="ARBA00012387"/>
    </source>
</evidence>
<evidence type="ECO:0000256" key="16">
    <source>
        <dbReference type="ARBA" id="ARBA00023285"/>
    </source>
</evidence>
<dbReference type="Pfam" id="PF22640">
    <property type="entry name" value="ManC_GMP_beta-helix"/>
    <property type="match status" value="1"/>
</dbReference>
<comment type="catalytic activity">
    <reaction evidence="1">
        <text>D-mannose 6-phosphate = D-fructose 6-phosphate</text>
        <dbReference type="Rhea" id="RHEA:12356"/>
        <dbReference type="ChEBI" id="CHEBI:58735"/>
        <dbReference type="ChEBI" id="CHEBI:61527"/>
        <dbReference type="EC" id="5.3.1.8"/>
    </reaction>
</comment>
<comment type="catalytic activity">
    <reaction evidence="17">
        <text>alpha-D-mannose 1-phosphate + GTP + H(+) = GDP-alpha-D-mannose + diphosphate</text>
        <dbReference type="Rhea" id="RHEA:15229"/>
        <dbReference type="ChEBI" id="CHEBI:15378"/>
        <dbReference type="ChEBI" id="CHEBI:33019"/>
        <dbReference type="ChEBI" id="CHEBI:37565"/>
        <dbReference type="ChEBI" id="CHEBI:57527"/>
        <dbReference type="ChEBI" id="CHEBI:58409"/>
        <dbReference type="EC" id="2.7.7.13"/>
    </reaction>
</comment>
<comment type="function">
    <text evidence="18">Produces a precursor for alginate polymerization. The alginate layer provides a protective barrier against host immune defenses and antibiotics.</text>
</comment>
<dbReference type="GO" id="GO:0005525">
    <property type="term" value="F:GTP binding"/>
    <property type="evidence" value="ECO:0007669"/>
    <property type="project" value="UniProtKB-KW"/>
</dbReference>
<dbReference type="InterPro" id="IPR001538">
    <property type="entry name" value="Man6P_isomerase-2_C"/>
</dbReference>
<comment type="subunit">
    <text evidence="6">Monomer.</text>
</comment>
<dbReference type="FunFam" id="2.60.120.10:FF:000032">
    <property type="entry name" value="Mannose-1-phosphate guanylyltransferase/mannose-6-phosphate isomerase"/>
    <property type="match status" value="1"/>
</dbReference>
<comment type="pathway">
    <text evidence="3">Nucleotide-sugar biosynthesis; GDP-alpha-D-mannose biosynthesis; alpha-D-mannose 1-phosphate from D-fructose 6-phosphate: step 1/2.</text>
</comment>
<dbReference type="PANTHER" id="PTHR46390:SF1">
    <property type="entry name" value="MANNOSE-1-PHOSPHATE GUANYLYLTRANSFERASE"/>
    <property type="match status" value="1"/>
</dbReference>
<evidence type="ECO:0000256" key="9">
    <source>
        <dbReference type="ARBA" id="ARBA00022679"/>
    </source>
</evidence>
<dbReference type="Gene3D" id="2.60.120.10">
    <property type="entry name" value="Jelly Rolls"/>
    <property type="match status" value="1"/>
</dbReference>
<evidence type="ECO:0000256" key="11">
    <source>
        <dbReference type="ARBA" id="ARBA00022741"/>
    </source>
</evidence>
<protein>
    <recommendedName>
        <fullName evidence="19">Alginate biosynthesis protein AlgA</fullName>
        <ecNumber evidence="8">2.7.7.13</ecNumber>
        <ecNumber evidence="7">5.3.1.8</ecNumber>
    </recommendedName>
</protein>
<dbReference type="SUPFAM" id="SSF53448">
    <property type="entry name" value="Nucleotide-diphospho-sugar transferases"/>
    <property type="match status" value="1"/>
</dbReference>
<dbReference type="EMBL" id="CP011110">
    <property type="protein sequence ID" value="AKA21467.1"/>
    <property type="molecule type" value="Genomic_DNA"/>
</dbReference>
<keyword evidence="16" id="KW-0170">Cobalt</keyword>
<evidence type="ECO:0000256" key="14">
    <source>
        <dbReference type="ARBA" id="ARBA00023235"/>
    </source>
</evidence>
<organism evidence="24 25">
    <name type="scientific">Pseudomonas chlororaphis</name>
    <dbReference type="NCBI Taxonomy" id="587753"/>
    <lineage>
        <taxon>Bacteria</taxon>
        <taxon>Pseudomonadati</taxon>
        <taxon>Pseudomonadota</taxon>
        <taxon>Gammaproteobacteria</taxon>
        <taxon>Pseudomonadales</taxon>
        <taxon>Pseudomonadaceae</taxon>
        <taxon>Pseudomonas</taxon>
    </lineage>
</organism>
<keyword evidence="14" id="KW-0413">Isomerase</keyword>
<gene>
    <name evidence="24" type="ORF">PCL1606_00100</name>
</gene>
<dbReference type="Pfam" id="PF00483">
    <property type="entry name" value="NTP_transferase"/>
    <property type="match status" value="1"/>
</dbReference>
<proteinExistence type="inferred from homology"/>
<dbReference type="InterPro" id="IPR011051">
    <property type="entry name" value="RmlC_Cupin_sf"/>
</dbReference>
<evidence type="ECO:0000256" key="6">
    <source>
        <dbReference type="ARBA" id="ARBA00011245"/>
    </source>
</evidence>
<evidence type="ECO:0000259" key="22">
    <source>
        <dbReference type="Pfam" id="PF01050"/>
    </source>
</evidence>
<evidence type="ECO:0000259" key="23">
    <source>
        <dbReference type="Pfam" id="PF22640"/>
    </source>
</evidence>
<evidence type="ECO:0000256" key="4">
    <source>
        <dbReference type="ARBA" id="ARBA00004823"/>
    </source>
</evidence>
<dbReference type="InterPro" id="IPR049577">
    <property type="entry name" value="GMPP_N"/>
</dbReference>
<dbReference type="RefSeq" id="WP_045880412.1">
    <property type="nucleotide sequence ID" value="NZ_CP011110.1"/>
</dbReference>